<evidence type="ECO:0000313" key="2">
    <source>
        <dbReference type="Proteomes" id="UP000640335"/>
    </source>
</evidence>
<name>A0ABR8Q7V0_9CLOT</name>
<protein>
    <submittedName>
        <fullName evidence="1">Uncharacterized protein</fullName>
    </submittedName>
</protein>
<keyword evidence="2" id="KW-1185">Reference proteome</keyword>
<organism evidence="1 2">
    <name type="scientific">Clostridium gallinarum</name>
    <dbReference type="NCBI Taxonomy" id="2762246"/>
    <lineage>
        <taxon>Bacteria</taxon>
        <taxon>Bacillati</taxon>
        <taxon>Bacillota</taxon>
        <taxon>Clostridia</taxon>
        <taxon>Eubacteriales</taxon>
        <taxon>Clostridiaceae</taxon>
        <taxon>Clostridium</taxon>
    </lineage>
</organism>
<accession>A0ABR8Q7V0</accession>
<sequence length="208" mass="24799">NNIDIDFDILAYEDYKTLIINSNSFNMDRIIIKIFDKDNKKWGNEQLVYVSKSKYIDRSYLLTNNKIHFLILINENKDKAVIYKNIDTNKNGFQKEIVLFENKEISSCLITTINNILWAVWISENKLYASYSINLGEDFSEPRVYRCINDENIEKIGILEEDNIKEVYFYEENEKINLFLEDILKINKFNFTIEHKNIDYNLENITIC</sequence>
<evidence type="ECO:0000313" key="1">
    <source>
        <dbReference type="EMBL" id="MBD7916504.1"/>
    </source>
</evidence>
<gene>
    <name evidence="1" type="ORF">H9660_15270</name>
</gene>
<proteinExistence type="predicted"/>
<dbReference type="RefSeq" id="WP_207729504.1">
    <property type="nucleotide sequence ID" value="NZ_JACSQZ010000090.1"/>
</dbReference>
<feature type="non-terminal residue" evidence="1">
    <location>
        <position position="1"/>
    </location>
</feature>
<dbReference type="Proteomes" id="UP000640335">
    <property type="component" value="Unassembled WGS sequence"/>
</dbReference>
<dbReference type="EMBL" id="JACSQZ010000090">
    <property type="protein sequence ID" value="MBD7916504.1"/>
    <property type="molecule type" value="Genomic_DNA"/>
</dbReference>
<comment type="caution">
    <text evidence="1">The sequence shown here is derived from an EMBL/GenBank/DDBJ whole genome shotgun (WGS) entry which is preliminary data.</text>
</comment>
<reference evidence="1 2" key="1">
    <citation type="submission" date="2020-08" db="EMBL/GenBank/DDBJ databases">
        <title>A Genomic Blueprint of the Chicken Gut Microbiome.</title>
        <authorList>
            <person name="Gilroy R."/>
            <person name="Ravi A."/>
            <person name="Getino M."/>
            <person name="Pursley I."/>
            <person name="Horton D.L."/>
            <person name="Alikhan N.-F."/>
            <person name="Baker D."/>
            <person name="Gharbi K."/>
            <person name="Hall N."/>
            <person name="Watson M."/>
            <person name="Adriaenssens E.M."/>
            <person name="Foster-Nyarko E."/>
            <person name="Jarju S."/>
            <person name="Secka A."/>
            <person name="Antonio M."/>
            <person name="Oren A."/>
            <person name="Chaudhuri R."/>
            <person name="La Ragione R.M."/>
            <person name="Hildebrand F."/>
            <person name="Pallen M.J."/>
        </authorList>
    </citation>
    <scope>NUCLEOTIDE SEQUENCE [LARGE SCALE GENOMIC DNA]</scope>
    <source>
        <strain evidence="1 2">Sa3CUN1</strain>
    </source>
</reference>